<dbReference type="PANTHER" id="PTHR31109">
    <property type="entry name" value="PROTEIN FAM207A"/>
    <property type="match status" value="1"/>
</dbReference>
<evidence type="ECO:0000256" key="4">
    <source>
        <dbReference type="ARBA" id="ARBA00023242"/>
    </source>
</evidence>
<feature type="region of interest" description="Disordered" evidence="5">
    <location>
        <begin position="100"/>
        <end position="133"/>
    </location>
</feature>
<dbReference type="GO" id="GO:0005730">
    <property type="term" value="C:nucleolus"/>
    <property type="evidence" value="ECO:0007669"/>
    <property type="project" value="UniProtKB-SubCell"/>
</dbReference>
<comment type="caution">
    <text evidence="6">The sequence shown here is derived from an EMBL/GenBank/DDBJ whole genome shotgun (WGS) entry which is preliminary data.</text>
</comment>
<evidence type="ECO:0000313" key="6">
    <source>
        <dbReference type="EMBL" id="KAJ1642812.1"/>
    </source>
</evidence>
<sequence length="178" mass="20207">MPRVTRTRQKTRTAPTDIVSAAVPLVDPSVEQSEPRQTKKVKRLEKHAKWMEKMNQVQQSKRLEQRQQGRETNKSALIRGMRTLDDTLREVRAEMAASHLLKLGNKAANKGQKGTGESKANNPKSRKARNKAAIVEEKRFTQVLAHPAFKANPLATIREHLSNTLAQSQHQQQQQHPE</sequence>
<evidence type="ECO:0000313" key="7">
    <source>
        <dbReference type="Proteomes" id="UP001145021"/>
    </source>
</evidence>
<feature type="region of interest" description="Disordered" evidence="5">
    <location>
        <begin position="54"/>
        <end position="78"/>
    </location>
</feature>
<organism evidence="6 7">
    <name type="scientific">Coemansia asiatica</name>
    <dbReference type="NCBI Taxonomy" id="1052880"/>
    <lineage>
        <taxon>Eukaryota</taxon>
        <taxon>Fungi</taxon>
        <taxon>Fungi incertae sedis</taxon>
        <taxon>Zoopagomycota</taxon>
        <taxon>Kickxellomycotina</taxon>
        <taxon>Kickxellomycetes</taxon>
        <taxon>Kickxellales</taxon>
        <taxon>Kickxellaceae</taxon>
        <taxon>Coemansia</taxon>
    </lineage>
</organism>
<protein>
    <recommendedName>
        <fullName evidence="3">Ribosome biogenesis protein SLX9</fullName>
    </recommendedName>
</protein>
<dbReference type="GO" id="GO:0030686">
    <property type="term" value="C:90S preribosome"/>
    <property type="evidence" value="ECO:0007669"/>
    <property type="project" value="InterPro"/>
</dbReference>
<gene>
    <name evidence="6" type="ORF">LPJ64_005366</name>
</gene>
<comment type="similarity">
    <text evidence="2">Belongs to the SLX9 family.</text>
</comment>
<dbReference type="Pfam" id="PF15341">
    <property type="entry name" value="SLX9"/>
    <property type="match status" value="1"/>
</dbReference>
<evidence type="ECO:0000256" key="5">
    <source>
        <dbReference type="SAM" id="MobiDB-lite"/>
    </source>
</evidence>
<evidence type="ECO:0000256" key="1">
    <source>
        <dbReference type="ARBA" id="ARBA00004604"/>
    </source>
</evidence>
<reference evidence="6" key="1">
    <citation type="submission" date="2022-07" db="EMBL/GenBank/DDBJ databases">
        <title>Phylogenomic reconstructions and comparative analyses of Kickxellomycotina fungi.</title>
        <authorList>
            <person name="Reynolds N.K."/>
            <person name="Stajich J.E."/>
            <person name="Barry K."/>
            <person name="Grigoriev I.V."/>
            <person name="Crous P."/>
            <person name="Smith M.E."/>
        </authorList>
    </citation>
    <scope>NUCLEOTIDE SEQUENCE</scope>
    <source>
        <strain evidence="6">NBRC 105413</strain>
    </source>
</reference>
<dbReference type="EMBL" id="JANBOH010000335">
    <property type="protein sequence ID" value="KAJ1642812.1"/>
    <property type="molecule type" value="Genomic_DNA"/>
</dbReference>
<evidence type="ECO:0000256" key="3">
    <source>
        <dbReference type="ARBA" id="ARBA00021321"/>
    </source>
</evidence>
<evidence type="ECO:0000256" key="2">
    <source>
        <dbReference type="ARBA" id="ARBA00011022"/>
    </source>
</evidence>
<name>A0A9W7XGL3_9FUNG</name>
<dbReference type="AlphaFoldDB" id="A0A9W7XGL3"/>
<comment type="subcellular location">
    <subcellularLocation>
        <location evidence="1">Nucleus</location>
        <location evidence="1">Nucleolus</location>
    </subcellularLocation>
</comment>
<dbReference type="InterPro" id="IPR028160">
    <property type="entry name" value="Slx9-like"/>
</dbReference>
<accession>A0A9W7XGL3</accession>
<keyword evidence="7" id="KW-1185">Reference proteome</keyword>
<keyword evidence="4" id="KW-0539">Nucleus</keyword>
<dbReference type="PANTHER" id="PTHR31109:SF2">
    <property type="entry name" value="RIBOSOME BIOGENESIS PROTEIN SLX9 HOMOLOG"/>
    <property type="match status" value="1"/>
</dbReference>
<dbReference type="GO" id="GO:0000462">
    <property type="term" value="P:maturation of SSU-rRNA from tricistronic rRNA transcript (SSU-rRNA, 5.8S rRNA, LSU-rRNA)"/>
    <property type="evidence" value="ECO:0007669"/>
    <property type="project" value="InterPro"/>
</dbReference>
<dbReference type="Proteomes" id="UP001145021">
    <property type="component" value="Unassembled WGS sequence"/>
</dbReference>
<proteinExistence type="inferred from homology"/>
<dbReference type="GO" id="GO:0030688">
    <property type="term" value="C:preribosome, small subunit precursor"/>
    <property type="evidence" value="ECO:0007669"/>
    <property type="project" value="InterPro"/>
</dbReference>
<feature type="compositionally biased region" description="Basic and acidic residues" evidence="5">
    <location>
        <begin position="61"/>
        <end position="73"/>
    </location>
</feature>